<evidence type="ECO:0000256" key="8">
    <source>
        <dbReference type="ARBA" id="ARBA00023163"/>
    </source>
</evidence>
<evidence type="ECO:0000313" key="14">
    <source>
        <dbReference type="Proteomes" id="UP001652621"/>
    </source>
</evidence>
<evidence type="ECO:0000256" key="6">
    <source>
        <dbReference type="ARBA" id="ARBA00023015"/>
    </source>
</evidence>
<dbReference type="PROSITE" id="PS50157">
    <property type="entry name" value="ZINC_FINGER_C2H2_2"/>
    <property type="match status" value="1"/>
</dbReference>
<dbReference type="RefSeq" id="XP_058979650.1">
    <property type="nucleotide sequence ID" value="XM_059123667.1"/>
</dbReference>
<evidence type="ECO:0000256" key="5">
    <source>
        <dbReference type="ARBA" id="ARBA00022833"/>
    </source>
</evidence>
<dbReference type="GO" id="GO:0003677">
    <property type="term" value="F:DNA binding"/>
    <property type="evidence" value="ECO:0007669"/>
    <property type="project" value="UniProtKB-KW"/>
</dbReference>
<keyword evidence="5" id="KW-0862">Zinc</keyword>
<keyword evidence="4 10" id="KW-0863">Zinc-finger</keyword>
<dbReference type="RefSeq" id="XP_011291321.1">
    <property type="nucleotide sequence ID" value="XM_011293019.2"/>
</dbReference>
<dbReference type="VEuPathDB" id="VectorBase:MDOMA2_000126"/>
<dbReference type="Proteomes" id="UP001652621">
    <property type="component" value="Unplaced"/>
</dbReference>
<keyword evidence="3" id="KW-0677">Repeat</keyword>
<feature type="region of interest" description="Disordered" evidence="11">
    <location>
        <begin position="569"/>
        <end position="590"/>
    </location>
</feature>
<keyword evidence="9" id="KW-0539">Nucleus</keyword>
<dbReference type="GeneID" id="101894646"/>
<keyword evidence="6" id="KW-0805">Transcription regulation</keyword>
<dbReference type="EnsemblMetazoa" id="MDOA005436-RB">
    <property type="protein sequence ID" value="MDOA005436-PB"/>
    <property type="gene ID" value="MDOA005436"/>
</dbReference>
<dbReference type="Gene3D" id="3.30.160.60">
    <property type="entry name" value="Classic Zinc Finger"/>
    <property type="match status" value="1"/>
</dbReference>
<dbReference type="AlphaFoldDB" id="A0A1I8MJ52"/>
<reference evidence="13" key="1">
    <citation type="submission" date="2020-05" db="UniProtKB">
        <authorList>
            <consortium name="EnsemblMetazoa"/>
        </authorList>
    </citation>
    <scope>IDENTIFICATION</scope>
    <source>
        <strain evidence="13">Aabys</strain>
    </source>
</reference>
<keyword evidence="14" id="KW-1185">Reference proteome</keyword>
<accession>A0A1I8MJ52</accession>
<dbReference type="VEuPathDB" id="VectorBase:MDOMA2_018861"/>
<feature type="region of interest" description="Disordered" evidence="11">
    <location>
        <begin position="170"/>
        <end position="209"/>
    </location>
</feature>
<feature type="region of interest" description="Disordered" evidence="11">
    <location>
        <begin position="361"/>
        <end position="402"/>
    </location>
</feature>
<dbReference type="InterPro" id="IPR036236">
    <property type="entry name" value="Znf_C2H2_sf"/>
</dbReference>
<dbReference type="InterPro" id="IPR013087">
    <property type="entry name" value="Znf_C2H2_type"/>
</dbReference>
<proteinExistence type="predicted"/>
<evidence type="ECO:0000256" key="7">
    <source>
        <dbReference type="ARBA" id="ARBA00023125"/>
    </source>
</evidence>
<evidence type="ECO:0000256" key="11">
    <source>
        <dbReference type="SAM" id="MobiDB-lite"/>
    </source>
</evidence>
<keyword evidence="2" id="KW-0479">Metal-binding</keyword>
<evidence type="ECO:0000256" key="9">
    <source>
        <dbReference type="ARBA" id="ARBA00023242"/>
    </source>
</evidence>
<sequence length="982" mass="114711">MEQTGIIPNAFKVITNKVTNKRPRVSPKDGHKSPAEACENKPEYIRYLEAVENEMYDYEDIPSFSDNEDIIIEDEIDVLEDNLYSGSTNYSNYTSRSIQTSNIPTTKPIVQHQSKLTQTKFTCNDSICGIIAAQDFTIHCFYCYQEFPLKKCSYFIRHIQSMHPQNVKKNCDKNDNHKNSNQLPIGDKRLHSEVESVETATSESSSKIRKVNADQVDIKNPSQHNSFSSLDSKKHQESAILIGNGWSSKYEGDDSEMVDDPDGLHHIEKNILSDNKKSECKVPDLPTLIANEWSSQDEDDNADEFQDLQNIEDASQDDMEYIEFLESPPLILDENDIQAEPMETIVATTIEPVLPFDDLVKPKVTPQNPPQVAPFPSRYIDSEDDMPSNDENEDEQPSSTNNCGILFGLTNRKIVFEFLRQLEKYPELYNFQETKNRTTLEKIRSSIMELRTHINSMFNIHMTDVEVRLSIQRIYIWFNRTMRANEKAKDLGTKFTLTFPEYYEILERFLKENIRKCNKNIIWINNTGRKDYNDIWRYPRWMLYKESQKKKKPYFVNSAAPDMDLIFGDEDTQTESDDNNSHDDPQTPPEPIICDICYEDFQRRIDLRRHRIKHFPPQHACSVCCRMHFTRQMAKDCQHQNISKKRVWKRPSHCYVCETCGATYKTVSNLNFHIREKHKKQRLRCIVCKFSCSNSRSLRQHQTKIHVVEFGTCDEIVRRSKPQHVAKMQYNPEERQEYLWFKVMRKTKTTGNFYGCFRCKLVFDTPQEKRLHNQQEHPITEKTLLCFLCHHDFALFCSVVSIRRHYVSRHNVPWEKVDRYVKSTKTLIELLTPEEYNLVQSSDNKMLVLSQILSNKSQVKREIAPMSTNLGTESVVLSDDEDDDGILYYPIVPCDDDDESNDDDLNQSTLYRDFEIDLDENAELCETGNNQYLNVNLGQPIDDEQVYEIDGDLIETQQENIENIVEQNINNNIVEDILKDCY</sequence>
<reference evidence="15" key="2">
    <citation type="submission" date="2025-04" db="UniProtKB">
        <authorList>
            <consortium name="RefSeq"/>
        </authorList>
    </citation>
    <scope>IDENTIFICATION</scope>
    <source>
        <strain evidence="15 16">Aabys</strain>
        <tissue evidence="16">Whole body</tissue>
    </source>
</reference>
<dbReference type="GO" id="GO:0005634">
    <property type="term" value="C:nucleus"/>
    <property type="evidence" value="ECO:0007669"/>
    <property type="project" value="UniProtKB-SubCell"/>
</dbReference>
<protein>
    <submittedName>
        <fullName evidence="15">Uncharacterized protein LOC101894646</fullName>
    </submittedName>
    <submittedName>
        <fullName evidence="16">Uncharacterized protein LOC131802911</fullName>
    </submittedName>
</protein>
<evidence type="ECO:0000313" key="16">
    <source>
        <dbReference type="RefSeq" id="XP_058979650.1"/>
    </source>
</evidence>
<dbReference type="STRING" id="7370.A0A1I8MJ52"/>
<dbReference type="VEuPathDB" id="VectorBase:MDOA005436"/>
<evidence type="ECO:0000256" key="10">
    <source>
        <dbReference type="PROSITE-ProRule" id="PRU00042"/>
    </source>
</evidence>
<feature type="domain" description="C2H2-type" evidence="12">
    <location>
        <begin position="655"/>
        <end position="683"/>
    </location>
</feature>
<keyword evidence="8" id="KW-0804">Transcription</keyword>
<evidence type="ECO:0000256" key="3">
    <source>
        <dbReference type="ARBA" id="ARBA00022737"/>
    </source>
</evidence>
<feature type="compositionally biased region" description="Acidic residues" evidence="11">
    <location>
        <begin position="382"/>
        <end position="396"/>
    </location>
</feature>
<dbReference type="PROSITE" id="PS00028">
    <property type="entry name" value="ZINC_FINGER_C2H2_1"/>
    <property type="match status" value="3"/>
</dbReference>
<name>A0A1I8MJ52_MUSDO</name>
<dbReference type="KEGG" id="mde:101894646"/>
<feature type="compositionally biased region" description="Acidic residues" evidence="11">
    <location>
        <begin position="569"/>
        <end position="578"/>
    </location>
</feature>
<dbReference type="SUPFAM" id="SSF57667">
    <property type="entry name" value="beta-beta-alpha zinc fingers"/>
    <property type="match status" value="1"/>
</dbReference>
<keyword evidence="7" id="KW-0238">DNA-binding</keyword>
<dbReference type="OrthoDB" id="8029675at2759"/>
<dbReference type="PANTHER" id="PTHR16515:SF49">
    <property type="entry name" value="GASTRULA ZINC FINGER PROTEIN XLCGF49.1-LIKE-RELATED"/>
    <property type="match status" value="1"/>
</dbReference>
<dbReference type="InterPro" id="IPR050331">
    <property type="entry name" value="Zinc_finger"/>
</dbReference>
<dbReference type="PANTHER" id="PTHR16515">
    <property type="entry name" value="PR DOMAIN ZINC FINGER PROTEIN"/>
    <property type="match status" value="1"/>
</dbReference>
<evidence type="ECO:0000313" key="15">
    <source>
        <dbReference type="RefSeq" id="XP_011291321.1"/>
    </source>
</evidence>
<organism evidence="13">
    <name type="scientific">Musca domestica</name>
    <name type="common">House fly</name>
    <dbReference type="NCBI Taxonomy" id="7370"/>
    <lineage>
        <taxon>Eukaryota</taxon>
        <taxon>Metazoa</taxon>
        <taxon>Ecdysozoa</taxon>
        <taxon>Arthropoda</taxon>
        <taxon>Hexapoda</taxon>
        <taxon>Insecta</taxon>
        <taxon>Pterygota</taxon>
        <taxon>Neoptera</taxon>
        <taxon>Endopterygota</taxon>
        <taxon>Diptera</taxon>
        <taxon>Brachycera</taxon>
        <taxon>Muscomorpha</taxon>
        <taxon>Muscoidea</taxon>
        <taxon>Muscidae</taxon>
        <taxon>Musca</taxon>
    </lineage>
</organism>
<dbReference type="GO" id="GO:0008270">
    <property type="term" value="F:zinc ion binding"/>
    <property type="evidence" value="ECO:0007669"/>
    <property type="project" value="UniProtKB-KW"/>
</dbReference>
<evidence type="ECO:0000256" key="2">
    <source>
        <dbReference type="ARBA" id="ARBA00022723"/>
    </source>
</evidence>
<evidence type="ECO:0000313" key="13">
    <source>
        <dbReference type="EnsemblMetazoa" id="MDOA005436-PB"/>
    </source>
</evidence>
<dbReference type="SMART" id="SM00355">
    <property type="entry name" value="ZnF_C2H2"/>
    <property type="match status" value="6"/>
</dbReference>
<comment type="subcellular location">
    <subcellularLocation>
        <location evidence="1">Nucleus</location>
    </subcellularLocation>
</comment>
<dbReference type="GO" id="GO:0010468">
    <property type="term" value="P:regulation of gene expression"/>
    <property type="evidence" value="ECO:0007669"/>
    <property type="project" value="TreeGrafter"/>
</dbReference>
<evidence type="ECO:0000256" key="1">
    <source>
        <dbReference type="ARBA" id="ARBA00004123"/>
    </source>
</evidence>
<evidence type="ECO:0000256" key="4">
    <source>
        <dbReference type="ARBA" id="ARBA00022771"/>
    </source>
</evidence>
<gene>
    <name evidence="13" type="primary">101894646</name>
    <name evidence="15" type="synonym">LOC101894646</name>
    <name evidence="16" type="synonym">LOC131802911</name>
</gene>
<evidence type="ECO:0000259" key="12">
    <source>
        <dbReference type="PROSITE" id="PS50157"/>
    </source>
</evidence>